<keyword evidence="3" id="KW-1185">Reference proteome</keyword>
<name>A0A222E6R8_9RHOB</name>
<feature type="compositionally biased region" description="Polar residues" evidence="1">
    <location>
        <begin position="43"/>
        <end position="52"/>
    </location>
</feature>
<organism evidence="2 3">
    <name type="scientific">Antarctobacter heliothermus</name>
    <dbReference type="NCBI Taxonomy" id="74033"/>
    <lineage>
        <taxon>Bacteria</taxon>
        <taxon>Pseudomonadati</taxon>
        <taxon>Pseudomonadota</taxon>
        <taxon>Alphaproteobacteria</taxon>
        <taxon>Rhodobacterales</taxon>
        <taxon>Roseobacteraceae</taxon>
        <taxon>Antarctobacter</taxon>
    </lineage>
</organism>
<gene>
    <name evidence="2" type="ORF">ANTHELSMS3_03271</name>
</gene>
<evidence type="ECO:0000256" key="1">
    <source>
        <dbReference type="SAM" id="MobiDB-lite"/>
    </source>
</evidence>
<dbReference type="Proteomes" id="UP000203589">
    <property type="component" value="Chromosome"/>
</dbReference>
<feature type="region of interest" description="Disordered" evidence="1">
    <location>
        <begin position="32"/>
        <end position="52"/>
    </location>
</feature>
<proteinExistence type="predicted"/>
<dbReference type="KEGG" id="aht:ANTHELSMS3_03271"/>
<dbReference type="AlphaFoldDB" id="A0A222E6R8"/>
<accession>A0A222E6R8</accession>
<protein>
    <submittedName>
        <fullName evidence="2">Uncharacterized protein</fullName>
    </submittedName>
</protein>
<sequence>MPTSANGMGRFGTRTEIVRISALGAEKPVRRITLPQVPDTGCRNRSTSNALK</sequence>
<evidence type="ECO:0000313" key="2">
    <source>
        <dbReference type="EMBL" id="ASP21909.1"/>
    </source>
</evidence>
<evidence type="ECO:0000313" key="3">
    <source>
        <dbReference type="Proteomes" id="UP000203589"/>
    </source>
</evidence>
<reference evidence="2 3" key="1">
    <citation type="submission" date="2017-07" db="EMBL/GenBank/DDBJ databases">
        <title>Genome Sequence of Antarctobacter heliothermus Strain SMS3 Isolated from a culture of the Diatom Skeletonema marinoi.</title>
        <authorList>
            <person name="Topel M."/>
            <person name="Pinder M.I.M."/>
            <person name="Johansson O.N."/>
            <person name="Kourtchenko O."/>
            <person name="Godhe A."/>
            <person name="Clarke A.K."/>
        </authorList>
    </citation>
    <scope>NUCLEOTIDE SEQUENCE [LARGE SCALE GENOMIC DNA]</scope>
    <source>
        <strain evidence="2 3">SMS3</strain>
    </source>
</reference>
<dbReference type="EMBL" id="CP022540">
    <property type="protein sequence ID" value="ASP21909.1"/>
    <property type="molecule type" value="Genomic_DNA"/>
</dbReference>